<proteinExistence type="predicted"/>
<dbReference type="EMBL" id="BSTJ01000004">
    <property type="protein sequence ID" value="GLY75833.1"/>
    <property type="molecule type" value="Genomic_DNA"/>
</dbReference>
<comment type="caution">
    <text evidence="3">The sequence shown here is derived from an EMBL/GenBank/DDBJ whole genome shotgun (WGS) entry which is preliminary data.</text>
</comment>
<keyword evidence="2" id="KW-0472">Membrane</keyword>
<reference evidence="3" key="1">
    <citation type="submission" date="2023-03" db="EMBL/GenBank/DDBJ databases">
        <title>Actinoallomurus iriomotensis NBRC 103681.</title>
        <authorList>
            <person name="Ichikawa N."/>
            <person name="Sato H."/>
            <person name="Tonouchi N."/>
        </authorList>
    </citation>
    <scope>NUCLEOTIDE SEQUENCE</scope>
    <source>
        <strain evidence="3">NBRC 103681</strain>
    </source>
</reference>
<accession>A0A9W6VKY8</accession>
<evidence type="ECO:0000313" key="4">
    <source>
        <dbReference type="Proteomes" id="UP001165135"/>
    </source>
</evidence>
<feature type="compositionally biased region" description="Low complexity" evidence="1">
    <location>
        <begin position="65"/>
        <end position="80"/>
    </location>
</feature>
<sequence>MDRWERSRRRARDAGLAAVTRWTRRAVAAGVVLSGVLGMGLAHLLPGQAAPSDAPSPAGTGDASGGRASASPPAEAGRPRLTPPHRAPRPSHRRPHATSGGS</sequence>
<name>A0A9W6VKY8_9ACTN</name>
<evidence type="ECO:0000313" key="3">
    <source>
        <dbReference type="EMBL" id="GLY75833.1"/>
    </source>
</evidence>
<feature type="transmembrane region" description="Helical" evidence="2">
    <location>
        <begin position="26"/>
        <end position="45"/>
    </location>
</feature>
<gene>
    <name evidence="3" type="ORF">Airi01_041000</name>
</gene>
<organism evidence="3 4">
    <name type="scientific">Actinoallomurus iriomotensis</name>
    <dbReference type="NCBI Taxonomy" id="478107"/>
    <lineage>
        <taxon>Bacteria</taxon>
        <taxon>Bacillati</taxon>
        <taxon>Actinomycetota</taxon>
        <taxon>Actinomycetes</taxon>
        <taxon>Streptosporangiales</taxon>
        <taxon>Thermomonosporaceae</taxon>
        <taxon>Actinoallomurus</taxon>
    </lineage>
</organism>
<evidence type="ECO:0000256" key="2">
    <source>
        <dbReference type="SAM" id="Phobius"/>
    </source>
</evidence>
<keyword evidence="2" id="KW-1133">Transmembrane helix</keyword>
<feature type="region of interest" description="Disordered" evidence="1">
    <location>
        <begin position="46"/>
        <end position="102"/>
    </location>
</feature>
<protein>
    <submittedName>
        <fullName evidence="3">Uncharacterized protein</fullName>
    </submittedName>
</protein>
<evidence type="ECO:0000256" key="1">
    <source>
        <dbReference type="SAM" id="MobiDB-lite"/>
    </source>
</evidence>
<dbReference type="AlphaFoldDB" id="A0A9W6VKY8"/>
<dbReference type="Proteomes" id="UP001165135">
    <property type="component" value="Unassembled WGS sequence"/>
</dbReference>
<keyword evidence="2" id="KW-0812">Transmembrane</keyword>
<dbReference type="RefSeq" id="WP_285623323.1">
    <property type="nucleotide sequence ID" value="NZ_BSTJ01000004.1"/>
</dbReference>
<feature type="compositionally biased region" description="Basic residues" evidence="1">
    <location>
        <begin position="86"/>
        <end position="96"/>
    </location>
</feature>